<dbReference type="AlphaFoldDB" id="A0A4U6TN60"/>
<dbReference type="EMBL" id="CM016559">
    <property type="protein sequence ID" value="TKW02655.1"/>
    <property type="molecule type" value="Genomic_DNA"/>
</dbReference>
<dbReference type="SUPFAM" id="SSF52540">
    <property type="entry name" value="P-loop containing nucleoside triphosphate hydrolases"/>
    <property type="match status" value="1"/>
</dbReference>
<dbReference type="GO" id="GO:0009626">
    <property type="term" value="P:plant-type hypersensitive response"/>
    <property type="evidence" value="ECO:0007669"/>
    <property type="project" value="UniProtKB-ARBA"/>
</dbReference>
<keyword evidence="1" id="KW-0677">Repeat</keyword>
<feature type="signal peptide" evidence="3">
    <location>
        <begin position="1"/>
        <end position="17"/>
    </location>
</feature>
<dbReference type="InterPro" id="IPR055414">
    <property type="entry name" value="LRR_R13L4/SHOC2-like"/>
</dbReference>
<evidence type="ECO:0000259" key="4">
    <source>
        <dbReference type="Pfam" id="PF00931"/>
    </source>
</evidence>
<dbReference type="Gene3D" id="3.80.10.10">
    <property type="entry name" value="Ribonuclease Inhibitor"/>
    <property type="match status" value="1"/>
</dbReference>
<dbReference type="Gene3D" id="3.40.50.300">
    <property type="entry name" value="P-loop containing nucleotide triphosphate hydrolases"/>
    <property type="match status" value="1"/>
</dbReference>
<protein>
    <submittedName>
        <fullName evidence="7">Uncharacterized protein</fullName>
    </submittedName>
</protein>
<dbReference type="GO" id="GO:0002758">
    <property type="term" value="P:innate immune response-activating signaling pathway"/>
    <property type="evidence" value="ECO:0007669"/>
    <property type="project" value="UniProtKB-ARBA"/>
</dbReference>
<dbReference type="PANTHER" id="PTHR23155">
    <property type="entry name" value="DISEASE RESISTANCE PROTEIN RP"/>
    <property type="match status" value="1"/>
</dbReference>
<dbReference type="InterPro" id="IPR042197">
    <property type="entry name" value="Apaf_helical"/>
</dbReference>
<dbReference type="Pfam" id="PF00931">
    <property type="entry name" value="NB-ARC"/>
    <property type="match status" value="1"/>
</dbReference>
<dbReference type="InterPro" id="IPR044974">
    <property type="entry name" value="Disease_R_plants"/>
</dbReference>
<feature type="domain" description="Disease resistance R13L4/SHOC-2-like LRR" evidence="6">
    <location>
        <begin position="364"/>
        <end position="721"/>
    </location>
</feature>
<feature type="domain" description="NB-ARC" evidence="4">
    <location>
        <begin position="65"/>
        <end position="153"/>
    </location>
</feature>
<dbReference type="Pfam" id="PF23559">
    <property type="entry name" value="WHD_DRP"/>
    <property type="match status" value="1"/>
</dbReference>
<dbReference type="InterPro" id="IPR032675">
    <property type="entry name" value="LRR_dom_sf"/>
</dbReference>
<feature type="domain" description="Disease resistance protein winged helix" evidence="5">
    <location>
        <begin position="240"/>
        <end position="310"/>
    </location>
</feature>
<dbReference type="PANTHER" id="PTHR23155:SF1181">
    <property type="entry name" value="OS08G0170200 PROTEIN"/>
    <property type="match status" value="1"/>
</dbReference>
<sequence>MTRLICNLIAGLLLKWARILMKRKSLGTYSLNSLSTRRQKKKPLIMIRKLSFIGIRKGTPSLTVFDARQLIKQLREFLTGKRYLIVIDDIWDTNTWEVIMKPAFVESNCGSRIIATTRMSDVAETIGEPYEIQQLSDDCSRKLLSKIIFGREDELENDKVAEKIIHKCHGVPLAITSIASLLAPPKQRHEWSNVYESIFLNSIGSEPDKNQKVDNAMKILSFSYYHLPCYLRTCMLYLSVFPEDEYVDKNMLIWRWIAEGLVRNEEGKGLFEVGDSYFRQLINRGLIQPSKDGSGILGGCHVHDFVLRLIRNLSKEENFVSVVDSEQRLLSLPAECKVRRLALQNISDTEDGIVEVDHMDMSVVRSFNAMYTNKVPPVSGFELLRVLALEYCGVEEGYLNLIGKLGHLRYLGLTGTRTSKLPEEVGYLKFLQTLMLHETGIEELPKSLEQRTQLMCLRGDEKTRVPEWIGKLTSLVELQMYPGAKGKCFVEELGKLRHIRVLKAKINLQDEGEARDLLVSLSKLEGAEIIVVVAVSMMGVIRLSEDAMQPNLVLNCKNVSVLELRALIFPRLPACINAQDLPKLNKLCLCVNVLEQQDMEILGRFQQLYDLSISGPVPDGVDSIVIRGGDGFQNLATLTSSANIKFAAGAMPRLEAIKLWINAYDVMNVGNHVLNLGLGNIYSLQQVTAIIVCSNCFPAEVEEMEAAVNHVVDIHPNWPTLSVMRYGEDGMATTDSGLLDRWKIKELELGIQLIKHVNLHTRLLTEVADKLVYYDDSMAVLHPNSNKMKEKLQAFQDQSFDGFETEIYGQILWSSKDGKYRDYRQQRDRFWDQYKAKIHNNLLSFQPDRDVHRVKENIAAMQNMLDSFTVEIRRLALPWERLKAELCLPTMMDQHIAAPAETPQAAGSEVCEVKERNVVFYKMLVKISYTDDDHDDEDAPELSIPEIELKAEELRIAIRRKMKAGHLCHVDLDRS</sequence>
<proteinExistence type="predicted"/>
<dbReference type="InterPro" id="IPR027417">
    <property type="entry name" value="P-loop_NTPase"/>
</dbReference>
<evidence type="ECO:0000256" key="3">
    <source>
        <dbReference type="SAM" id="SignalP"/>
    </source>
</evidence>
<keyword evidence="2" id="KW-0611">Plant defense</keyword>
<accession>A0A4U6TN60</accession>
<dbReference type="InterPro" id="IPR036388">
    <property type="entry name" value="WH-like_DNA-bd_sf"/>
</dbReference>
<keyword evidence="8" id="KW-1185">Reference proteome</keyword>
<dbReference type="Gramene" id="TKW02655">
    <property type="protein sequence ID" value="TKW02655"/>
    <property type="gene ID" value="SEVIR_8G254400v2"/>
</dbReference>
<dbReference type="FunFam" id="1.10.10.10:FF:000322">
    <property type="entry name" value="Probable disease resistance protein At1g63360"/>
    <property type="match status" value="1"/>
</dbReference>
<evidence type="ECO:0000256" key="2">
    <source>
        <dbReference type="ARBA" id="ARBA00022821"/>
    </source>
</evidence>
<organism evidence="7 8">
    <name type="scientific">Setaria viridis</name>
    <name type="common">Green bristlegrass</name>
    <name type="synonym">Setaria italica subsp. viridis</name>
    <dbReference type="NCBI Taxonomy" id="4556"/>
    <lineage>
        <taxon>Eukaryota</taxon>
        <taxon>Viridiplantae</taxon>
        <taxon>Streptophyta</taxon>
        <taxon>Embryophyta</taxon>
        <taxon>Tracheophyta</taxon>
        <taxon>Spermatophyta</taxon>
        <taxon>Magnoliopsida</taxon>
        <taxon>Liliopsida</taxon>
        <taxon>Poales</taxon>
        <taxon>Poaceae</taxon>
        <taxon>PACMAD clade</taxon>
        <taxon>Panicoideae</taxon>
        <taxon>Panicodae</taxon>
        <taxon>Paniceae</taxon>
        <taxon>Cenchrinae</taxon>
        <taxon>Setaria</taxon>
    </lineage>
</organism>
<dbReference type="SUPFAM" id="SSF52058">
    <property type="entry name" value="L domain-like"/>
    <property type="match status" value="1"/>
</dbReference>
<name>A0A4U6TN60_SETVI</name>
<dbReference type="Gene3D" id="1.10.10.10">
    <property type="entry name" value="Winged helix-like DNA-binding domain superfamily/Winged helix DNA-binding domain"/>
    <property type="match status" value="1"/>
</dbReference>
<gene>
    <name evidence="7" type="ORF">SEVIR_8G254400v2</name>
</gene>
<evidence type="ECO:0000313" key="7">
    <source>
        <dbReference type="EMBL" id="TKW02655.1"/>
    </source>
</evidence>
<dbReference type="Proteomes" id="UP000298652">
    <property type="component" value="Chromosome 8"/>
</dbReference>
<evidence type="ECO:0000313" key="8">
    <source>
        <dbReference type="Proteomes" id="UP000298652"/>
    </source>
</evidence>
<evidence type="ECO:0000259" key="5">
    <source>
        <dbReference type="Pfam" id="PF23559"/>
    </source>
</evidence>
<dbReference type="Gene3D" id="1.10.8.430">
    <property type="entry name" value="Helical domain of apoptotic protease-activating factors"/>
    <property type="match status" value="1"/>
</dbReference>
<dbReference type="GO" id="GO:0042742">
    <property type="term" value="P:defense response to bacterium"/>
    <property type="evidence" value="ECO:0007669"/>
    <property type="project" value="UniProtKB-ARBA"/>
</dbReference>
<evidence type="ECO:0000259" key="6">
    <source>
        <dbReference type="Pfam" id="PF23598"/>
    </source>
</evidence>
<feature type="chain" id="PRO_5020454338" evidence="3">
    <location>
        <begin position="18"/>
        <end position="975"/>
    </location>
</feature>
<dbReference type="Pfam" id="PF23598">
    <property type="entry name" value="LRR_14"/>
    <property type="match status" value="1"/>
</dbReference>
<evidence type="ECO:0000256" key="1">
    <source>
        <dbReference type="ARBA" id="ARBA00022737"/>
    </source>
</evidence>
<dbReference type="InterPro" id="IPR002182">
    <property type="entry name" value="NB-ARC"/>
</dbReference>
<reference evidence="7" key="1">
    <citation type="submission" date="2019-03" db="EMBL/GenBank/DDBJ databases">
        <title>WGS assembly of Setaria viridis.</title>
        <authorList>
            <person name="Huang P."/>
            <person name="Jenkins J."/>
            <person name="Grimwood J."/>
            <person name="Barry K."/>
            <person name="Healey A."/>
            <person name="Mamidi S."/>
            <person name="Sreedasyam A."/>
            <person name="Shu S."/>
            <person name="Feldman M."/>
            <person name="Wu J."/>
            <person name="Yu Y."/>
            <person name="Chen C."/>
            <person name="Johnson J."/>
            <person name="Rokhsar D."/>
            <person name="Baxter I."/>
            <person name="Schmutz J."/>
            <person name="Brutnell T."/>
            <person name="Kellogg E."/>
        </authorList>
    </citation>
    <scope>NUCLEOTIDE SEQUENCE [LARGE SCALE GENOMIC DNA]</scope>
</reference>
<dbReference type="InterPro" id="IPR058922">
    <property type="entry name" value="WHD_DRP"/>
</dbReference>
<dbReference type="GO" id="GO:0043531">
    <property type="term" value="F:ADP binding"/>
    <property type="evidence" value="ECO:0007669"/>
    <property type="project" value="InterPro"/>
</dbReference>
<keyword evidence="3" id="KW-0732">Signal</keyword>